<dbReference type="InterPro" id="IPR001509">
    <property type="entry name" value="Epimerase_deHydtase"/>
</dbReference>
<dbReference type="Pfam" id="PF01370">
    <property type="entry name" value="Epimerase"/>
    <property type="match status" value="1"/>
</dbReference>
<dbReference type="SUPFAM" id="SSF51735">
    <property type="entry name" value="NAD(P)-binding Rossmann-fold domains"/>
    <property type="match status" value="1"/>
</dbReference>
<dbReference type="PANTHER" id="PTHR43245">
    <property type="entry name" value="BIFUNCTIONAL POLYMYXIN RESISTANCE PROTEIN ARNA"/>
    <property type="match status" value="1"/>
</dbReference>
<dbReference type="InterPro" id="IPR036291">
    <property type="entry name" value="NAD(P)-bd_dom_sf"/>
</dbReference>
<evidence type="ECO:0000313" key="2">
    <source>
        <dbReference type="EMBL" id="MEJ2864750.1"/>
    </source>
</evidence>
<dbReference type="RefSeq" id="WP_337706195.1">
    <property type="nucleotide sequence ID" value="NZ_JBBEGM010000013.1"/>
</dbReference>
<dbReference type="PANTHER" id="PTHR43245:SF13">
    <property type="entry name" value="UDP-D-APIOSE_UDP-D-XYLOSE SYNTHASE 2"/>
    <property type="match status" value="1"/>
</dbReference>
<dbReference type="EMBL" id="JBBEGM010000013">
    <property type="protein sequence ID" value="MEJ2864750.1"/>
    <property type="molecule type" value="Genomic_DNA"/>
</dbReference>
<sequence>MHALVTGAGGFVGRHLVARLRADGWSVTALTRDRVDLADPVAATAAVRAADPDVVFSLAAARDRRDAAARAATTAVNTSPWLVDALGPRCRAVVRLGSSTEYAASDRPLAEDGPLSTQSFFGATKAAGSVLLLAAAAHRGVRATVLRAFQVYGPGDHPTRFVPVVLAAAREGHRVPLTAPGMRRDWVWVGDVVDACVRAARADDLAPGTVLNLGTGVQTANEELVALAERATGRRIGVDPGAHPGREWDTGHWVADPTRARELLDWKPSVDLLDGLHRTWRAG</sequence>
<dbReference type="Proteomes" id="UP001369736">
    <property type="component" value="Unassembled WGS sequence"/>
</dbReference>
<keyword evidence="3" id="KW-1185">Reference proteome</keyword>
<organism evidence="2 3">
    <name type="scientific">Actinomycetospora flava</name>
    <dbReference type="NCBI Taxonomy" id="3129232"/>
    <lineage>
        <taxon>Bacteria</taxon>
        <taxon>Bacillati</taxon>
        <taxon>Actinomycetota</taxon>
        <taxon>Actinomycetes</taxon>
        <taxon>Pseudonocardiales</taxon>
        <taxon>Pseudonocardiaceae</taxon>
        <taxon>Actinomycetospora</taxon>
    </lineage>
</organism>
<dbReference type="Gene3D" id="3.40.50.720">
    <property type="entry name" value="NAD(P)-binding Rossmann-like Domain"/>
    <property type="match status" value="1"/>
</dbReference>
<name>A0ABU8MDK0_9PSEU</name>
<reference evidence="2 3" key="1">
    <citation type="submission" date="2024-03" db="EMBL/GenBank/DDBJ databases">
        <title>Actinomycetospora sp. OC33-EN07, a novel actinomycete isolated from wild orchid (Aerides multiflora).</title>
        <authorList>
            <person name="Suriyachadkun C."/>
        </authorList>
    </citation>
    <scope>NUCLEOTIDE SEQUENCE [LARGE SCALE GENOMIC DNA]</scope>
    <source>
        <strain evidence="2 3">OC33-EN07</strain>
    </source>
</reference>
<evidence type="ECO:0000313" key="3">
    <source>
        <dbReference type="Proteomes" id="UP001369736"/>
    </source>
</evidence>
<dbReference type="InterPro" id="IPR050177">
    <property type="entry name" value="Lipid_A_modif_metabolic_enz"/>
</dbReference>
<feature type="domain" description="NAD-dependent epimerase/dehydratase" evidence="1">
    <location>
        <begin position="3"/>
        <end position="214"/>
    </location>
</feature>
<gene>
    <name evidence="2" type="ORF">WCD58_26575</name>
</gene>
<evidence type="ECO:0000259" key="1">
    <source>
        <dbReference type="Pfam" id="PF01370"/>
    </source>
</evidence>
<proteinExistence type="predicted"/>
<comment type="caution">
    <text evidence="2">The sequence shown here is derived from an EMBL/GenBank/DDBJ whole genome shotgun (WGS) entry which is preliminary data.</text>
</comment>
<protein>
    <submittedName>
        <fullName evidence="2">NAD(P)-dependent oxidoreductase</fullName>
    </submittedName>
</protein>
<accession>A0ABU8MDK0</accession>